<dbReference type="Proteomes" id="UP001143543">
    <property type="component" value="Unassembled WGS sequence"/>
</dbReference>
<dbReference type="Gene3D" id="3.90.550.10">
    <property type="entry name" value="Spore Coat Polysaccharide Biosynthesis Protein SpsA, Chain A"/>
    <property type="match status" value="1"/>
</dbReference>
<dbReference type="CDD" id="cd04186">
    <property type="entry name" value="GT_2_like_c"/>
    <property type="match status" value="1"/>
</dbReference>
<dbReference type="PANTHER" id="PTHR43179">
    <property type="entry name" value="RHAMNOSYLTRANSFERASE WBBL"/>
    <property type="match status" value="1"/>
</dbReference>
<accession>A0ABQ5MHU7</accession>
<evidence type="ECO:0000313" key="2">
    <source>
        <dbReference type="EMBL" id="GLB48969.1"/>
    </source>
</evidence>
<dbReference type="PANTHER" id="PTHR43179:SF7">
    <property type="entry name" value="RHAMNOSYLTRANSFERASE WBBL"/>
    <property type="match status" value="1"/>
</dbReference>
<dbReference type="InterPro" id="IPR029044">
    <property type="entry name" value="Nucleotide-diphossugar_trans"/>
</dbReference>
<proteinExistence type="predicted"/>
<keyword evidence="3" id="KW-1185">Reference proteome</keyword>
<dbReference type="InterPro" id="IPR001173">
    <property type="entry name" value="Glyco_trans_2-like"/>
</dbReference>
<gene>
    <name evidence="2" type="ORF">Y10_13370</name>
</gene>
<dbReference type="RefSeq" id="WP_281764589.1">
    <property type="nucleotide sequence ID" value="NZ_BRVO01000001.1"/>
</dbReference>
<dbReference type="Pfam" id="PF00535">
    <property type="entry name" value="Glycos_transf_2"/>
    <property type="match status" value="1"/>
</dbReference>
<reference evidence="2" key="1">
    <citation type="submission" date="2022-07" db="EMBL/GenBank/DDBJ databases">
        <title>Taxonomy of Novel Oxalotrophic and Methylotrophic Bacteria.</title>
        <authorList>
            <person name="Sahin N."/>
            <person name="Tani A."/>
        </authorList>
    </citation>
    <scope>NUCLEOTIDE SEQUENCE</scope>
    <source>
        <strain evidence="2">Y10</strain>
    </source>
</reference>
<organism evidence="2 3">
    <name type="scientific">Neptunitalea lumnitzerae</name>
    <dbReference type="NCBI Taxonomy" id="2965509"/>
    <lineage>
        <taxon>Bacteria</taxon>
        <taxon>Pseudomonadati</taxon>
        <taxon>Bacteroidota</taxon>
        <taxon>Flavobacteriia</taxon>
        <taxon>Flavobacteriales</taxon>
        <taxon>Flavobacteriaceae</taxon>
        <taxon>Neptunitalea</taxon>
    </lineage>
</organism>
<dbReference type="GO" id="GO:0016740">
    <property type="term" value="F:transferase activity"/>
    <property type="evidence" value="ECO:0007669"/>
    <property type="project" value="UniProtKB-KW"/>
</dbReference>
<dbReference type="SUPFAM" id="SSF53448">
    <property type="entry name" value="Nucleotide-diphospho-sugar transferases"/>
    <property type="match status" value="1"/>
</dbReference>
<keyword evidence="2" id="KW-0808">Transferase</keyword>
<evidence type="ECO:0000259" key="1">
    <source>
        <dbReference type="Pfam" id="PF00535"/>
    </source>
</evidence>
<protein>
    <submittedName>
        <fullName evidence="2">Glycosyl transferase family 2</fullName>
    </submittedName>
</protein>
<dbReference type="EMBL" id="BRVO01000001">
    <property type="protein sequence ID" value="GLB48969.1"/>
    <property type="molecule type" value="Genomic_DNA"/>
</dbReference>
<comment type="caution">
    <text evidence="2">The sequence shown here is derived from an EMBL/GenBank/DDBJ whole genome shotgun (WGS) entry which is preliminary data.</text>
</comment>
<name>A0ABQ5MHU7_9FLAO</name>
<sequence>MRLSVVILNYNVQYFLELCLQSVVKATSHLDAEIIVVDNASEDGSVAMVQTQFPDVRLIVNKDNTGFPKGNNMGVDIAKGEYVCILNPDTVVAEDTFDKLFDFAEGKDKLGIVGPKLLDGSGKFLPESKRGVPTPWVAFTKFLELYRYFPKQCGKYYFMELDPNETGKIEILVGAFMFMKRSLYLKLGGFDEGCFMYSDDVDISYMALKEGYDNYYFSETRVIHYKGESTNKDETFLRRFREAMNFFYRKHFKVNILFDLVMRIGAKIFSLLKLLRMKQHANIHFKPEKYYLISTDASLVEDLKTSLKKEVILTTFEEVQTMGPDDKHIELLFDANTLTFKQIIQYFNILSGRGFTYKMIPMSKRYVLGSNFSDAKGEVKFF</sequence>
<feature type="domain" description="Glycosyltransferase 2-like" evidence="1">
    <location>
        <begin position="4"/>
        <end position="184"/>
    </location>
</feature>
<evidence type="ECO:0000313" key="3">
    <source>
        <dbReference type="Proteomes" id="UP001143543"/>
    </source>
</evidence>